<organism evidence="2">
    <name type="scientific">Salix viminalis</name>
    <name type="common">Common osier</name>
    <name type="synonym">Basket willow</name>
    <dbReference type="NCBI Taxonomy" id="40686"/>
    <lineage>
        <taxon>Eukaryota</taxon>
        <taxon>Viridiplantae</taxon>
        <taxon>Streptophyta</taxon>
        <taxon>Embryophyta</taxon>
        <taxon>Tracheophyta</taxon>
        <taxon>Spermatophyta</taxon>
        <taxon>Magnoliopsida</taxon>
        <taxon>eudicotyledons</taxon>
        <taxon>Gunneridae</taxon>
        <taxon>Pentapetalae</taxon>
        <taxon>rosids</taxon>
        <taxon>fabids</taxon>
        <taxon>Malpighiales</taxon>
        <taxon>Salicaceae</taxon>
        <taxon>Saliceae</taxon>
        <taxon>Salix</taxon>
    </lineage>
</organism>
<sequence length="89" mass="10038">MFCKAEAKTLGTEQNEPAVIKQSCAMKEEADGQSELGLKNGRQHLNFCKRNHASRRKIGKKETLLSHRKSQLNRGPQNNQPKKQVHNSA</sequence>
<feature type="region of interest" description="Disordered" evidence="1">
    <location>
        <begin position="47"/>
        <end position="89"/>
    </location>
</feature>
<accession>A0A6N2KPD5</accession>
<name>A0A6N2KPD5_SALVM</name>
<gene>
    <name evidence="2" type="ORF">SVIM_LOCUS94043</name>
</gene>
<proteinExistence type="predicted"/>
<evidence type="ECO:0000313" key="2">
    <source>
        <dbReference type="EMBL" id="VFU28388.1"/>
    </source>
</evidence>
<feature type="compositionally biased region" description="Basic residues" evidence="1">
    <location>
        <begin position="47"/>
        <end position="59"/>
    </location>
</feature>
<feature type="compositionally biased region" description="Polar residues" evidence="1">
    <location>
        <begin position="72"/>
        <end position="89"/>
    </location>
</feature>
<dbReference type="EMBL" id="CAADRP010000446">
    <property type="protein sequence ID" value="VFU28388.1"/>
    <property type="molecule type" value="Genomic_DNA"/>
</dbReference>
<evidence type="ECO:0000256" key="1">
    <source>
        <dbReference type="SAM" id="MobiDB-lite"/>
    </source>
</evidence>
<protein>
    <submittedName>
        <fullName evidence="2">Uncharacterized protein</fullName>
    </submittedName>
</protein>
<dbReference type="AlphaFoldDB" id="A0A6N2KPD5"/>
<reference evidence="2" key="1">
    <citation type="submission" date="2019-03" db="EMBL/GenBank/DDBJ databases">
        <authorList>
            <person name="Mank J."/>
            <person name="Almeida P."/>
        </authorList>
    </citation>
    <scope>NUCLEOTIDE SEQUENCE</scope>
    <source>
        <strain evidence="2">78183</strain>
    </source>
</reference>